<dbReference type="EMBL" id="JAMWBK010000005">
    <property type="protein sequence ID" value="KAJ8905289.1"/>
    <property type="molecule type" value="Genomic_DNA"/>
</dbReference>
<proteinExistence type="predicted"/>
<evidence type="ECO:0000313" key="1">
    <source>
        <dbReference type="EMBL" id="KAJ8905289.1"/>
    </source>
</evidence>
<sequence length="200" mass="21921">MSEGENENLEMETMIGTATPDLGGGFGTDGMSLVGDDGIVGFKRRCTDTEQYAEDEILNDTCRASKRYLSSSLATQLRSLRLGEKSAGSSSQNAPGYGTENVHDMDYFEPGMGGSQPTTSEVPKRASHGQETAIIVYQPVGMRLEATSLLDVVQKRILEQGMACQDNSSMAIIPYERALTLEEMHEKRNRDTTDKESMMM</sequence>
<organism evidence="1 2">
    <name type="scientific">Rhodosorus marinus</name>
    <dbReference type="NCBI Taxonomy" id="101924"/>
    <lineage>
        <taxon>Eukaryota</taxon>
        <taxon>Rhodophyta</taxon>
        <taxon>Stylonematophyceae</taxon>
        <taxon>Stylonematales</taxon>
        <taxon>Stylonemataceae</taxon>
        <taxon>Rhodosorus</taxon>
    </lineage>
</organism>
<accession>A0AAV8UTB1</accession>
<name>A0AAV8UTB1_9RHOD</name>
<dbReference type="Proteomes" id="UP001157974">
    <property type="component" value="Unassembled WGS sequence"/>
</dbReference>
<evidence type="ECO:0000313" key="2">
    <source>
        <dbReference type="Proteomes" id="UP001157974"/>
    </source>
</evidence>
<comment type="caution">
    <text evidence="1">The sequence shown here is derived from an EMBL/GenBank/DDBJ whole genome shotgun (WGS) entry which is preliminary data.</text>
</comment>
<reference evidence="1 2" key="1">
    <citation type="journal article" date="2023" name="Nat. Commun.">
        <title>Origin of minicircular mitochondrial genomes in red algae.</title>
        <authorList>
            <person name="Lee Y."/>
            <person name="Cho C.H."/>
            <person name="Lee Y.M."/>
            <person name="Park S.I."/>
            <person name="Yang J.H."/>
            <person name="West J.A."/>
            <person name="Bhattacharya D."/>
            <person name="Yoon H.S."/>
        </authorList>
    </citation>
    <scope>NUCLEOTIDE SEQUENCE [LARGE SCALE GENOMIC DNA]</scope>
    <source>
        <strain evidence="1 2">CCMP1338</strain>
        <tissue evidence="1">Whole cell</tissue>
    </source>
</reference>
<protein>
    <submittedName>
        <fullName evidence="1">Uncharacterized protein</fullName>
    </submittedName>
</protein>
<gene>
    <name evidence="1" type="ORF">NDN08_001796</name>
</gene>
<dbReference type="AlphaFoldDB" id="A0AAV8UTB1"/>
<keyword evidence="2" id="KW-1185">Reference proteome</keyword>